<evidence type="ECO:0000256" key="12">
    <source>
        <dbReference type="ARBA" id="ARBA00022989"/>
    </source>
</evidence>
<dbReference type="InterPro" id="IPR042099">
    <property type="entry name" value="ANL_N_sf"/>
</dbReference>
<keyword evidence="5" id="KW-0813">Transport</keyword>
<dbReference type="InterPro" id="IPR045851">
    <property type="entry name" value="AMP-bd_C_sf"/>
</dbReference>
<evidence type="ECO:0000256" key="3">
    <source>
        <dbReference type="ARBA" id="ARBA00004651"/>
    </source>
</evidence>
<keyword evidence="8" id="KW-0551">Lipid droplet</keyword>
<evidence type="ECO:0000256" key="16">
    <source>
        <dbReference type="ARBA" id="ARBA00051585"/>
    </source>
</evidence>
<evidence type="ECO:0000313" key="22">
    <source>
        <dbReference type="EMBL" id="KAH8695215.1"/>
    </source>
</evidence>
<feature type="compositionally biased region" description="Basic and acidic residues" evidence="20">
    <location>
        <begin position="576"/>
        <end position="598"/>
    </location>
</feature>
<evidence type="ECO:0000256" key="7">
    <source>
        <dbReference type="ARBA" id="ARBA00022598"/>
    </source>
</evidence>
<evidence type="ECO:0000256" key="9">
    <source>
        <dbReference type="ARBA" id="ARBA00022692"/>
    </source>
</evidence>
<feature type="region of interest" description="Disordered" evidence="20">
    <location>
        <begin position="569"/>
        <end position="598"/>
    </location>
</feature>
<evidence type="ECO:0000256" key="5">
    <source>
        <dbReference type="ARBA" id="ARBA00022448"/>
    </source>
</evidence>
<dbReference type="Pfam" id="PF00501">
    <property type="entry name" value="AMP-binding"/>
    <property type="match status" value="1"/>
</dbReference>
<dbReference type="PROSITE" id="PS00455">
    <property type="entry name" value="AMP_BINDING"/>
    <property type="match status" value="1"/>
</dbReference>
<dbReference type="EMBL" id="JAJTJA010000008">
    <property type="protein sequence ID" value="KAH8695215.1"/>
    <property type="molecule type" value="Genomic_DNA"/>
</dbReference>
<dbReference type="GO" id="GO:0005324">
    <property type="term" value="F:long-chain fatty acid transmembrane transporter activity"/>
    <property type="evidence" value="ECO:0007669"/>
    <property type="project" value="TreeGrafter"/>
</dbReference>
<comment type="similarity">
    <text evidence="4">Belongs to the ATP-dependent AMP-binding enzyme family.</text>
</comment>
<accession>A0AAD4PWL4</accession>
<keyword evidence="12" id="KW-1133">Transmembrane helix</keyword>
<evidence type="ECO:0000256" key="14">
    <source>
        <dbReference type="ARBA" id="ARBA00023136"/>
    </source>
</evidence>
<keyword evidence="7" id="KW-0436">Ligase</keyword>
<gene>
    <name evidence="22" type="ORF">BGW36DRAFT_382291</name>
</gene>
<dbReference type="GO" id="GO:0004467">
    <property type="term" value="F:long-chain fatty acid-CoA ligase activity"/>
    <property type="evidence" value="ECO:0007669"/>
    <property type="project" value="TreeGrafter"/>
</dbReference>
<keyword evidence="9" id="KW-0812">Transmembrane</keyword>
<keyword evidence="14" id="KW-0472">Membrane</keyword>
<comment type="subcellular location">
    <subcellularLocation>
        <location evidence="3">Cell membrane</location>
        <topology evidence="3">Multi-pass membrane protein</topology>
    </subcellularLocation>
    <subcellularLocation>
        <location evidence="1">Lipid droplet</location>
    </subcellularLocation>
    <subcellularLocation>
        <location evidence="2">Peroxisome membrane</location>
        <topology evidence="2">Multi-pass membrane protein</topology>
    </subcellularLocation>
</comment>
<dbReference type="PANTHER" id="PTHR43107:SF6">
    <property type="entry name" value="ACYL-COA SYNTHETASE FAMILY PROTEIN (CEFD1), PUTATIVE (AFU_ORTHOLOGUE AFUA_6G03630)-RELATED"/>
    <property type="match status" value="1"/>
</dbReference>
<reference evidence="22" key="1">
    <citation type="submission" date="2021-12" db="EMBL/GenBank/DDBJ databases">
        <title>Convergent genome expansion in fungi linked to evolution of root-endophyte symbiosis.</title>
        <authorList>
            <consortium name="DOE Joint Genome Institute"/>
            <person name="Ke Y.-H."/>
            <person name="Bonito G."/>
            <person name="Liao H.-L."/>
            <person name="Looney B."/>
            <person name="Rojas-Flechas A."/>
            <person name="Nash J."/>
            <person name="Hameed K."/>
            <person name="Schadt C."/>
            <person name="Martin F."/>
            <person name="Crous P.W."/>
            <person name="Miettinen O."/>
            <person name="Magnuson J.K."/>
            <person name="Labbe J."/>
            <person name="Jacobson D."/>
            <person name="Doktycz M.J."/>
            <person name="Veneault-Fourrey C."/>
            <person name="Kuo A."/>
            <person name="Mondo S."/>
            <person name="Calhoun S."/>
            <person name="Riley R."/>
            <person name="Ohm R."/>
            <person name="LaButti K."/>
            <person name="Andreopoulos B."/>
            <person name="Pangilinan J."/>
            <person name="Nolan M."/>
            <person name="Tritt A."/>
            <person name="Clum A."/>
            <person name="Lipzen A."/>
            <person name="Daum C."/>
            <person name="Barry K."/>
            <person name="Grigoriev I.V."/>
            <person name="Vilgalys R."/>
        </authorList>
    </citation>
    <scope>NUCLEOTIDE SEQUENCE</scope>
    <source>
        <strain evidence="22">PMI_201</strain>
    </source>
</reference>
<dbReference type="AlphaFoldDB" id="A0AAD4PWL4"/>
<dbReference type="Gene3D" id="3.30.300.30">
    <property type="match status" value="1"/>
</dbReference>
<keyword evidence="10" id="KW-0547">Nucleotide-binding</keyword>
<dbReference type="PANTHER" id="PTHR43107">
    <property type="entry name" value="LONG-CHAIN FATTY ACID TRANSPORT PROTEIN"/>
    <property type="match status" value="1"/>
</dbReference>
<organism evidence="22 23">
    <name type="scientific">Talaromyces proteolyticus</name>
    <dbReference type="NCBI Taxonomy" id="1131652"/>
    <lineage>
        <taxon>Eukaryota</taxon>
        <taxon>Fungi</taxon>
        <taxon>Dikarya</taxon>
        <taxon>Ascomycota</taxon>
        <taxon>Pezizomycotina</taxon>
        <taxon>Eurotiomycetes</taxon>
        <taxon>Eurotiomycetidae</taxon>
        <taxon>Eurotiales</taxon>
        <taxon>Trichocomaceae</taxon>
        <taxon>Talaromyces</taxon>
        <taxon>Talaromyces sect. Bacilispori</taxon>
    </lineage>
</organism>
<dbReference type="FunFam" id="3.30.300.30:FF:000002">
    <property type="entry name" value="Long-chain fatty acid transport protein 1"/>
    <property type="match status" value="1"/>
</dbReference>
<evidence type="ECO:0000256" key="4">
    <source>
        <dbReference type="ARBA" id="ARBA00006432"/>
    </source>
</evidence>
<evidence type="ECO:0000256" key="18">
    <source>
        <dbReference type="ARBA" id="ARBA00068795"/>
    </source>
</evidence>
<feature type="domain" description="AMP-dependent synthetase/ligase" evidence="21">
    <location>
        <begin position="58"/>
        <end position="383"/>
    </location>
</feature>
<dbReference type="InterPro" id="IPR000873">
    <property type="entry name" value="AMP-dep_synth/lig_dom"/>
</dbReference>
<evidence type="ECO:0000256" key="13">
    <source>
        <dbReference type="ARBA" id="ARBA00023055"/>
    </source>
</evidence>
<dbReference type="InterPro" id="IPR020845">
    <property type="entry name" value="AMP-binding_CS"/>
</dbReference>
<dbReference type="RefSeq" id="XP_046070357.1">
    <property type="nucleotide sequence ID" value="XM_046216513.1"/>
</dbReference>
<protein>
    <recommendedName>
        <fullName evidence="18">Very long-chain fatty acid transport protein</fullName>
    </recommendedName>
    <alternativeName>
        <fullName evidence="19">Very-long-chain acyl-CoA synthetase</fullName>
    </alternativeName>
</protein>
<dbReference type="Proteomes" id="UP001201262">
    <property type="component" value="Unassembled WGS sequence"/>
</dbReference>
<evidence type="ECO:0000256" key="10">
    <source>
        <dbReference type="ARBA" id="ARBA00022741"/>
    </source>
</evidence>
<evidence type="ECO:0000256" key="8">
    <source>
        <dbReference type="ARBA" id="ARBA00022677"/>
    </source>
</evidence>
<dbReference type="GO" id="GO:0005811">
    <property type="term" value="C:lipid droplet"/>
    <property type="evidence" value="ECO:0007669"/>
    <property type="project" value="UniProtKB-SubCell"/>
</dbReference>
<evidence type="ECO:0000256" key="11">
    <source>
        <dbReference type="ARBA" id="ARBA00022840"/>
    </source>
</evidence>
<dbReference type="GO" id="GO:0044539">
    <property type="term" value="P:long-chain fatty acid import into cell"/>
    <property type="evidence" value="ECO:0007669"/>
    <property type="project" value="TreeGrafter"/>
</dbReference>
<keyword evidence="23" id="KW-1185">Reference proteome</keyword>
<dbReference type="GO" id="GO:0009898">
    <property type="term" value="C:cytoplasmic side of plasma membrane"/>
    <property type="evidence" value="ECO:0007669"/>
    <property type="project" value="TreeGrafter"/>
</dbReference>
<dbReference type="Gene3D" id="3.40.50.12780">
    <property type="entry name" value="N-terminal domain of ligase-like"/>
    <property type="match status" value="1"/>
</dbReference>
<comment type="caution">
    <text evidence="22">The sequence shown here is derived from an EMBL/GenBank/DDBJ whole genome shotgun (WGS) entry which is preliminary data.</text>
</comment>
<keyword evidence="15" id="KW-0576">Peroxisome</keyword>
<evidence type="ECO:0000256" key="6">
    <source>
        <dbReference type="ARBA" id="ARBA00022475"/>
    </source>
</evidence>
<dbReference type="FunFam" id="3.40.50.12780:FF:000019">
    <property type="entry name" value="Long-chain fatty acid transporter"/>
    <property type="match status" value="1"/>
</dbReference>
<dbReference type="SUPFAM" id="SSF56801">
    <property type="entry name" value="Acetyl-CoA synthetase-like"/>
    <property type="match status" value="1"/>
</dbReference>
<sequence>MDPVTIAAAVAGSTTALAYANAKWRLVSDLQGLYRLKKGERITAKAVSDGRINAFFLFEESANKYPDVQAIWSRERSYTYRESLEITSQFAHYFLSLGVKPGQLVAMYMTNSPEFLFVWLALLSIGCAPATINYNLNGESLIHCLKVPEAKIMIVDDYDDGCQQRIEESRSVIEGELGLTILPLRETLKLISEFPRTVPDVKYRLNTPNSFPVSLIYTSGTTGLPKGCAYTMERFYFGAHTRMGTKDTSDGVRWYNCMPLYHGTGAIVTMSMLVCGVPVAIGKKFSASNFWKEIRDSESTWFIYVGETVRYLLNNPPSSSDKDHKVVGMYGNGLRPDIWERFRERFGVQDVMEFFNSTEGMLTLLNYNRGPYTAGAVGHHGLLLRLALRKLYVPVAIDHETGDIWRDPKTGFAKRQAFEDGGEILVTIPEKAAFQGYWGNNKATDKKYALDVFKKGDIYYRSGDALRRLPDGRWYFMDRLGDTYRWKSENVATAEVSEILGQFPGLAEANVYGVLVPNHEGRAGCAAIQLSDESNFDWAEFARFARSKLPRYAVPVFLRVVKASSHIHNNKQNKVPLREEGVDPAKKGSKEPAGKDDRILWLAPGADSRYVDFGPKEWEQLVSKQARL</sequence>
<evidence type="ECO:0000256" key="1">
    <source>
        <dbReference type="ARBA" id="ARBA00004502"/>
    </source>
</evidence>
<evidence type="ECO:0000256" key="2">
    <source>
        <dbReference type="ARBA" id="ARBA00004585"/>
    </source>
</evidence>
<proteinExistence type="inferred from homology"/>
<keyword evidence="6" id="KW-1003">Cell membrane</keyword>
<comment type="catalytic activity">
    <reaction evidence="16">
        <text>a very long-chain fatty acid + ATP + CoA = a very long-chain fatty acyl-CoA + AMP + diphosphate</text>
        <dbReference type="Rhea" id="RHEA:54536"/>
        <dbReference type="ChEBI" id="CHEBI:30616"/>
        <dbReference type="ChEBI" id="CHEBI:33019"/>
        <dbReference type="ChEBI" id="CHEBI:57287"/>
        <dbReference type="ChEBI" id="CHEBI:58950"/>
        <dbReference type="ChEBI" id="CHEBI:138261"/>
        <dbReference type="ChEBI" id="CHEBI:456215"/>
    </reaction>
</comment>
<comment type="function">
    <text evidence="17">Acyl-CoA synthetase required for both the import of long chain fatty acids (LCFAs) (C14-C18) and the activation very long chain fatty acids (VLCFAs) (C20-C26) by esterification of the fatty acids into metabolically active CoA-thioesters for subsequent degradation or incorporation into phospholipids. The transport and fatty acyl-CoA synthetase activities are genetically separable and are thus independent activities. Esterifies VLCFAs in the peroxisome matrix. The VLCFAs are actively transported into peroxisomes by a PXA1-PXA2 heterodimeric transporter in the peroxisomal membrane.</text>
</comment>
<keyword evidence="11" id="KW-0067">ATP-binding</keyword>
<evidence type="ECO:0000256" key="15">
    <source>
        <dbReference type="ARBA" id="ARBA00023140"/>
    </source>
</evidence>
<evidence type="ECO:0000313" key="23">
    <source>
        <dbReference type="Proteomes" id="UP001201262"/>
    </source>
</evidence>
<evidence type="ECO:0000256" key="20">
    <source>
        <dbReference type="SAM" id="MobiDB-lite"/>
    </source>
</evidence>
<evidence type="ECO:0000256" key="17">
    <source>
        <dbReference type="ARBA" id="ARBA00060276"/>
    </source>
</evidence>
<dbReference type="GeneID" id="70246800"/>
<dbReference type="GO" id="GO:0005524">
    <property type="term" value="F:ATP binding"/>
    <property type="evidence" value="ECO:0007669"/>
    <property type="project" value="UniProtKB-KW"/>
</dbReference>
<evidence type="ECO:0000256" key="19">
    <source>
        <dbReference type="ARBA" id="ARBA00078285"/>
    </source>
</evidence>
<evidence type="ECO:0000259" key="21">
    <source>
        <dbReference type="Pfam" id="PF00501"/>
    </source>
</evidence>
<dbReference type="GO" id="GO:0005778">
    <property type="term" value="C:peroxisomal membrane"/>
    <property type="evidence" value="ECO:0007669"/>
    <property type="project" value="UniProtKB-SubCell"/>
</dbReference>
<keyword evidence="13" id="KW-0445">Lipid transport</keyword>
<name>A0AAD4PWL4_9EURO</name>